<dbReference type="InterPro" id="IPR015422">
    <property type="entry name" value="PyrdxlP-dep_Trfase_small"/>
</dbReference>
<comment type="caution">
    <text evidence="7">The sequence shown here is derived from an EMBL/GenBank/DDBJ whole genome shotgun (WGS) entry which is preliminary data.</text>
</comment>
<evidence type="ECO:0000313" key="8">
    <source>
        <dbReference type="Proteomes" id="UP000598467"/>
    </source>
</evidence>
<comment type="similarity">
    <text evidence="2 6">Belongs to the class-III pyridoxal-phosphate-dependent aminotransferase family.</text>
</comment>
<evidence type="ECO:0000256" key="1">
    <source>
        <dbReference type="ARBA" id="ARBA00001933"/>
    </source>
</evidence>
<evidence type="ECO:0000256" key="3">
    <source>
        <dbReference type="ARBA" id="ARBA00022576"/>
    </source>
</evidence>
<dbReference type="InterPro" id="IPR049704">
    <property type="entry name" value="Aminotrans_3_PPA_site"/>
</dbReference>
<dbReference type="RefSeq" id="WP_190292294.1">
    <property type="nucleotide sequence ID" value="NZ_JABFCZ010000015.1"/>
</dbReference>
<dbReference type="EMBL" id="JABFCZ010000015">
    <property type="protein sequence ID" value="MBD1547543.1"/>
    <property type="molecule type" value="Genomic_DNA"/>
</dbReference>
<sequence length="451" mass="48515">MKNKNFLKENNARHLWHPMAHPADSLANPPDIIVEGDGVMITDVDGHRTVDAVGGLWNVNLGYSCDPVKAAIAAQLDKLPYYSIFRGTTNDAVIELSEMLKDFFAPDGLSRAFFTSGGSDSVEIALRLARQYHKIRGEAGRVKYLSLKKGYHGTHTLGASVNGNANFRTQYEPLMPGCYHIPAPYTYRNPFNETDPEKLAGLCLAALEDEIRFQGAETIAAMIMEPVLGAGGVIPPHESFMPGVREICSRYGILLIADEVITAFGRTGSWTGSRHWGVKPDMMTTAKAITNGYFPFGAVMISDQVAETFETDKTGKGAIGSGYTYSGHPVGAAAAIACLKETERLAVKDNAGARGAQLYEGLVALKEKYEVIGDVRGGHGLMCALELVSDRAAKSPIDKPTIGKVHRTTYENGAMIRVSGNNIILSPPLVLGAEHVETILAALDTGFAAIS</sequence>
<reference evidence="7" key="1">
    <citation type="submission" date="2020-05" db="EMBL/GenBank/DDBJ databases">
        <title>Identification of trans-AT polyketide cluster in two marine bacteria, producers of a novel glutaramide-containing polyketide sesbanimide D and analogs.</title>
        <authorList>
            <person name="Kacar D."/>
            <person name="Rodriguez P."/>
            <person name="Canedo L."/>
            <person name="Gonzalez E."/>
            <person name="Galan B."/>
            <person name="De La Calle F."/>
            <person name="Garcia J.L."/>
        </authorList>
    </citation>
    <scope>NUCLEOTIDE SEQUENCE</scope>
    <source>
        <strain evidence="7">PHM038</strain>
    </source>
</reference>
<dbReference type="InterPro" id="IPR005814">
    <property type="entry name" value="Aminotrans_3"/>
</dbReference>
<gene>
    <name evidence="7" type="ORF">HK439_14845</name>
</gene>
<keyword evidence="4" id="KW-0808">Transferase</keyword>
<protein>
    <submittedName>
        <fullName evidence="7">Aspartate aminotransferase family protein</fullName>
    </submittedName>
</protein>
<evidence type="ECO:0000256" key="6">
    <source>
        <dbReference type="RuleBase" id="RU003560"/>
    </source>
</evidence>
<dbReference type="Gene3D" id="3.90.1150.10">
    <property type="entry name" value="Aspartate Aminotransferase, domain 1"/>
    <property type="match status" value="1"/>
</dbReference>
<dbReference type="GO" id="GO:0008483">
    <property type="term" value="F:transaminase activity"/>
    <property type="evidence" value="ECO:0007669"/>
    <property type="project" value="UniProtKB-KW"/>
</dbReference>
<name>A0A926P1Z3_9HYPH</name>
<organism evidence="7 8">
    <name type="scientific">Roseibium aggregatum</name>
    <dbReference type="NCBI Taxonomy" id="187304"/>
    <lineage>
        <taxon>Bacteria</taxon>
        <taxon>Pseudomonadati</taxon>
        <taxon>Pseudomonadota</taxon>
        <taxon>Alphaproteobacteria</taxon>
        <taxon>Hyphomicrobiales</taxon>
        <taxon>Stappiaceae</taxon>
        <taxon>Roseibium</taxon>
    </lineage>
</organism>
<evidence type="ECO:0000313" key="7">
    <source>
        <dbReference type="EMBL" id="MBD1547543.1"/>
    </source>
</evidence>
<keyword evidence="3 7" id="KW-0032">Aminotransferase</keyword>
<keyword evidence="5 6" id="KW-0663">Pyridoxal phosphate</keyword>
<dbReference type="FunFam" id="3.40.640.10:FF:000014">
    <property type="entry name" value="Adenosylmethionine-8-amino-7-oxononanoate aminotransferase, probable"/>
    <property type="match status" value="1"/>
</dbReference>
<dbReference type="InterPro" id="IPR015421">
    <property type="entry name" value="PyrdxlP-dep_Trfase_major"/>
</dbReference>
<proteinExistence type="inferred from homology"/>
<dbReference type="CDD" id="cd00610">
    <property type="entry name" value="OAT_like"/>
    <property type="match status" value="1"/>
</dbReference>
<dbReference type="SUPFAM" id="SSF53383">
    <property type="entry name" value="PLP-dependent transferases"/>
    <property type="match status" value="1"/>
</dbReference>
<dbReference type="Proteomes" id="UP000598467">
    <property type="component" value="Unassembled WGS sequence"/>
</dbReference>
<evidence type="ECO:0000256" key="4">
    <source>
        <dbReference type="ARBA" id="ARBA00022679"/>
    </source>
</evidence>
<dbReference type="PANTHER" id="PTHR43094">
    <property type="entry name" value="AMINOTRANSFERASE"/>
    <property type="match status" value="1"/>
</dbReference>
<dbReference type="PANTHER" id="PTHR43094:SF1">
    <property type="entry name" value="AMINOTRANSFERASE CLASS-III"/>
    <property type="match status" value="1"/>
</dbReference>
<dbReference type="Gene3D" id="3.40.640.10">
    <property type="entry name" value="Type I PLP-dependent aspartate aminotransferase-like (Major domain)"/>
    <property type="match status" value="1"/>
</dbReference>
<dbReference type="InterPro" id="IPR015424">
    <property type="entry name" value="PyrdxlP-dep_Trfase"/>
</dbReference>
<evidence type="ECO:0000256" key="5">
    <source>
        <dbReference type="ARBA" id="ARBA00022898"/>
    </source>
</evidence>
<dbReference type="NCBIfam" id="NF005683">
    <property type="entry name" value="PRK07481.1"/>
    <property type="match status" value="1"/>
</dbReference>
<comment type="cofactor">
    <cofactor evidence="1">
        <name>pyridoxal 5'-phosphate</name>
        <dbReference type="ChEBI" id="CHEBI:597326"/>
    </cofactor>
</comment>
<dbReference type="PROSITE" id="PS00600">
    <property type="entry name" value="AA_TRANSFER_CLASS_3"/>
    <property type="match status" value="1"/>
</dbReference>
<dbReference type="AlphaFoldDB" id="A0A926P1Z3"/>
<evidence type="ECO:0000256" key="2">
    <source>
        <dbReference type="ARBA" id="ARBA00008954"/>
    </source>
</evidence>
<accession>A0A926P1Z3</accession>
<dbReference type="PIRSF" id="PIRSF000521">
    <property type="entry name" value="Transaminase_4ab_Lys_Orn"/>
    <property type="match status" value="1"/>
</dbReference>
<dbReference type="Pfam" id="PF00202">
    <property type="entry name" value="Aminotran_3"/>
    <property type="match status" value="1"/>
</dbReference>
<dbReference type="GO" id="GO:0030170">
    <property type="term" value="F:pyridoxal phosphate binding"/>
    <property type="evidence" value="ECO:0007669"/>
    <property type="project" value="InterPro"/>
</dbReference>